<organism evidence="2 3">
    <name type="scientific">Sulfurimonas hongkongensis</name>
    <dbReference type="NCBI Taxonomy" id="1172190"/>
    <lineage>
        <taxon>Bacteria</taxon>
        <taxon>Pseudomonadati</taxon>
        <taxon>Campylobacterota</taxon>
        <taxon>Epsilonproteobacteria</taxon>
        <taxon>Campylobacterales</taxon>
        <taxon>Sulfurimonadaceae</taxon>
        <taxon>Sulfurimonas</taxon>
    </lineage>
</organism>
<evidence type="ECO:0000259" key="1">
    <source>
        <dbReference type="Pfam" id="PF00158"/>
    </source>
</evidence>
<name>T0JFN1_9BACT</name>
<reference evidence="2 3" key="1">
    <citation type="submission" date="2013-07" db="EMBL/GenBank/DDBJ databases">
        <title>Sulfurimonas hongkongensis AST-10 Genome Sequencing.</title>
        <authorList>
            <person name="Cai L."/>
            <person name="Zhang T."/>
        </authorList>
    </citation>
    <scope>NUCLEOTIDE SEQUENCE [LARGE SCALE GENOMIC DNA]</scope>
    <source>
        <strain evidence="2 3">AST-10</strain>
    </source>
</reference>
<dbReference type="InterPro" id="IPR027417">
    <property type="entry name" value="P-loop_NTPase"/>
</dbReference>
<dbReference type="InterPro" id="IPR002078">
    <property type="entry name" value="Sigma_54_int"/>
</dbReference>
<comment type="caution">
    <text evidence="2">The sequence shown here is derived from an EMBL/GenBank/DDBJ whole genome shotgun (WGS) entry which is preliminary data.</text>
</comment>
<sequence>MIKLDMKNFIALSESSKKALHVAKMSAGLPVNILIYGEVGVGKKTLAKEILQNCESFEALEIEKLILNKQLDIHSFKSLMIFNIDSLINKKQFFQKLKTVRVIATASPNYRDDLNTFPIQIKLESLSKRKEDLEELTSIYINEANKVYFSNKNVADVKIDISKNGVSLKQSIYKSILLNSISKDELMDILYTYFINDLKNKKNSYKDLLEIFEIPLLRASKETYKSQVQMANHLDINRMTLRKKLSSYFEVDKNV</sequence>
<evidence type="ECO:0000313" key="3">
    <source>
        <dbReference type="Proteomes" id="UP000015520"/>
    </source>
</evidence>
<dbReference type="EMBL" id="AUPZ01000005">
    <property type="protein sequence ID" value="EQB39845.1"/>
    <property type="molecule type" value="Genomic_DNA"/>
</dbReference>
<dbReference type="PATRIC" id="fig|1172190.3.peg.880"/>
<dbReference type="GO" id="GO:0006355">
    <property type="term" value="P:regulation of DNA-templated transcription"/>
    <property type="evidence" value="ECO:0007669"/>
    <property type="project" value="InterPro"/>
</dbReference>
<dbReference type="Pfam" id="PF00158">
    <property type="entry name" value="Sigma54_activat"/>
    <property type="match status" value="1"/>
</dbReference>
<dbReference type="AlphaFoldDB" id="T0JFN1"/>
<dbReference type="eggNOG" id="COG2204">
    <property type="taxonomic scope" value="Bacteria"/>
</dbReference>
<keyword evidence="3" id="KW-1185">Reference proteome</keyword>
<dbReference type="STRING" id="1172190.M947_04510"/>
<dbReference type="RefSeq" id="WP_021287173.1">
    <property type="nucleotide sequence ID" value="NZ_AUPZ01000005.1"/>
</dbReference>
<proteinExistence type="predicted"/>
<evidence type="ECO:0000313" key="2">
    <source>
        <dbReference type="EMBL" id="EQB39845.1"/>
    </source>
</evidence>
<feature type="domain" description="Sigma-54 factor interaction" evidence="1">
    <location>
        <begin position="12"/>
        <end position="55"/>
    </location>
</feature>
<gene>
    <name evidence="2" type="ORF">M947_04510</name>
</gene>
<protein>
    <recommendedName>
        <fullName evidence="1">Sigma-54 factor interaction domain-containing protein</fullName>
    </recommendedName>
</protein>
<dbReference type="SUPFAM" id="SSF52540">
    <property type="entry name" value="P-loop containing nucleoside triphosphate hydrolases"/>
    <property type="match status" value="1"/>
</dbReference>
<dbReference type="Proteomes" id="UP000015520">
    <property type="component" value="Unassembled WGS sequence"/>
</dbReference>
<dbReference type="GO" id="GO:0005524">
    <property type="term" value="F:ATP binding"/>
    <property type="evidence" value="ECO:0007669"/>
    <property type="project" value="InterPro"/>
</dbReference>
<accession>T0JFN1</accession>
<dbReference type="Gene3D" id="1.10.10.60">
    <property type="entry name" value="Homeodomain-like"/>
    <property type="match status" value="1"/>
</dbReference>